<dbReference type="InterPro" id="IPR053176">
    <property type="entry name" value="T6SS_TssE1-like"/>
</dbReference>
<dbReference type="Pfam" id="PF04965">
    <property type="entry name" value="GPW_gp25"/>
    <property type="match status" value="1"/>
</dbReference>
<evidence type="ECO:0000256" key="1">
    <source>
        <dbReference type="SAM" id="MobiDB-lite"/>
    </source>
</evidence>
<reference evidence="4" key="1">
    <citation type="submission" date="2015-03" db="EMBL/GenBank/DDBJ databases">
        <authorList>
            <consortium name="Pathogen Informatics"/>
            <person name="Murphy D."/>
        </authorList>
    </citation>
    <scope>NUCLEOTIDE SEQUENCE [LARGE SCALE GENOMIC DNA]</scope>
    <source>
        <strain evidence="4">IP6945</strain>
    </source>
</reference>
<organism evidence="3 4">
    <name type="scientific">Yersinia thracica</name>
    <dbReference type="NCBI Taxonomy" id="2890319"/>
    <lineage>
        <taxon>Bacteria</taxon>
        <taxon>Pseudomonadati</taxon>
        <taxon>Pseudomonadota</taxon>
        <taxon>Gammaproteobacteria</taxon>
        <taxon>Enterobacterales</taxon>
        <taxon>Yersiniaceae</taxon>
        <taxon>Yersinia</taxon>
    </lineage>
</organism>
<dbReference type="RefSeq" id="WP_050112410.1">
    <property type="nucleotide sequence ID" value="NZ_CABHXQ010000061.1"/>
</dbReference>
<protein>
    <submittedName>
        <fullName evidence="3">Type VI secretion system lysozyme-like protein</fullName>
    </submittedName>
</protein>
<accession>A0A0T9NG25</accession>
<dbReference type="SUPFAM" id="SSF160719">
    <property type="entry name" value="gpW/gp25-like"/>
    <property type="match status" value="1"/>
</dbReference>
<sequence>MDIKQLTPYQENDILHNPSDPLRKDSQRQISRNNILPMLLTMLTDNEPQKKQETALRNFISHHELRLHVLHDLQRLFNCINNESSNTLGDFPRVRCSTINYGIASLAGKNISDIEWKDIEYVLTQAILKFEPRILPDGLQVRCIVNNNSQKLYNLLPIEIKGHLWCKPHPLEFLFHTDIDLENGHFNLKDMG</sequence>
<dbReference type="AlphaFoldDB" id="A0A0T9NG25"/>
<evidence type="ECO:0000259" key="2">
    <source>
        <dbReference type="Pfam" id="PF04965"/>
    </source>
</evidence>
<dbReference type="PANTHER" id="PTHR38595">
    <property type="entry name" value="CYTOPLASMIC PROTEIN-RELATED"/>
    <property type="match status" value="1"/>
</dbReference>
<dbReference type="Proteomes" id="UP000041882">
    <property type="component" value="Unassembled WGS sequence"/>
</dbReference>
<dbReference type="InterPro" id="IPR007048">
    <property type="entry name" value="IraD/Gp25-like"/>
</dbReference>
<feature type="region of interest" description="Disordered" evidence="1">
    <location>
        <begin position="1"/>
        <end position="27"/>
    </location>
</feature>
<feature type="domain" description="IraD/Gp25-like" evidence="2">
    <location>
        <begin position="64"/>
        <end position="168"/>
    </location>
</feature>
<evidence type="ECO:0000313" key="4">
    <source>
        <dbReference type="Proteomes" id="UP000041882"/>
    </source>
</evidence>
<proteinExistence type="predicted"/>
<gene>
    <name evidence="3" type="ORF">ERS008472_00449</name>
</gene>
<evidence type="ECO:0000313" key="3">
    <source>
        <dbReference type="EMBL" id="CNH06298.1"/>
    </source>
</evidence>
<dbReference type="EMBL" id="CQAW01000001">
    <property type="protein sequence ID" value="CNH06298.1"/>
    <property type="molecule type" value="Genomic_DNA"/>
</dbReference>
<keyword evidence="4" id="KW-1185">Reference proteome</keyword>
<dbReference type="PANTHER" id="PTHR38595:SF1">
    <property type="entry name" value="TYPE VI SECRETION SYSTEM COMPONENT TSSE1"/>
    <property type="match status" value="1"/>
</dbReference>
<name>A0A0T9NG25_9GAMM</name>